<feature type="domain" description="PDZ" evidence="2">
    <location>
        <begin position="301"/>
        <end position="387"/>
    </location>
</feature>
<dbReference type="OrthoDB" id="55007at2759"/>
<name>A0A9K3LDK3_9STRA</name>
<protein>
    <submittedName>
        <fullName evidence="3">PDZ domain containing protein</fullName>
    </submittedName>
</protein>
<feature type="compositionally biased region" description="Basic and acidic residues" evidence="1">
    <location>
        <begin position="115"/>
        <end position="126"/>
    </location>
</feature>
<evidence type="ECO:0000313" key="3">
    <source>
        <dbReference type="EMBL" id="KAG7360409.1"/>
    </source>
</evidence>
<evidence type="ECO:0000313" key="4">
    <source>
        <dbReference type="Proteomes" id="UP000693970"/>
    </source>
</evidence>
<feature type="compositionally biased region" description="Polar residues" evidence="1">
    <location>
        <begin position="128"/>
        <end position="140"/>
    </location>
</feature>
<dbReference type="PROSITE" id="PS50106">
    <property type="entry name" value="PDZ"/>
    <property type="match status" value="1"/>
</dbReference>
<accession>A0A9K3LDK3</accession>
<feature type="compositionally biased region" description="Low complexity" evidence="1">
    <location>
        <begin position="162"/>
        <end position="179"/>
    </location>
</feature>
<feature type="compositionally biased region" description="Acidic residues" evidence="1">
    <location>
        <begin position="194"/>
        <end position="206"/>
    </location>
</feature>
<evidence type="ECO:0000256" key="1">
    <source>
        <dbReference type="SAM" id="MobiDB-lite"/>
    </source>
</evidence>
<dbReference type="InterPro" id="IPR001478">
    <property type="entry name" value="PDZ"/>
</dbReference>
<feature type="region of interest" description="Disordered" evidence="1">
    <location>
        <begin position="86"/>
        <end position="257"/>
    </location>
</feature>
<sequence length="400" mass="45949">MSRRRRDVHLNSTGNDDASVEASLKVRVHRPGSSGFAAAKGSDGYYYITKVPKNYTQISVGDRIIDINGVSKDNFRQKNHVNELLNSFQLEVEPKTENDDENDEESNFSEGDYEEYNRDRSSKEKLAASTNGQKRNNSHQNGRKHNQYYDDDDNETERPNRAGRAAAAAAAAAAVAARAPTASNGRNSRHYDDYLDIDDDDDDDDDERSKRYSDDDDDENDGNQRRNRREEDEDESEKSFRGPINGQKGYDDDDENDEHFVDECERARVNAEKRNKSDKMPNKEDFERPYVSKYKPNSRFMITVTKDLELPDHGVILAEYKTKWTREIYVADVEPHGPFYKTALDRGDKILAINGRKHPIDFKSVQQANRILESKAKCTLFVMRPDPKTDEGYKWVMTNT</sequence>
<reference evidence="3" key="1">
    <citation type="journal article" date="2021" name="Sci. Rep.">
        <title>Diploid genomic architecture of Nitzschia inconspicua, an elite biomass production diatom.</title>
        <authorList>
            <person name="Oliver A."/>
            <person name="Podell S."/>
            <person name="Pinowska A."/>
            <person name="Traller J.C."/>
            <person name="Smith S.R."/>
            <person name="McClure R."/>
            <person name="Beliaev A."/>
            <person name="Bohutskyi P."/>
            <person name="Hill E.A."/>
            <person name="Rabines A."/>
            <person name="Zheng H."/>
            <person name="Allen L.Z."/>
            <person name="Kuo A."/>
            <person name="Grigoriev I.V."/>
            <person name="Allen A.E."/>
            <person name="Hazlebeck D."/>
            <person name="Allen E.E."/>
        </authorList>
    </citation>
    <scope>NUCLEOTIDE SEQUENCE</scope>
    <source>
        <strain evidence="3">Hildebrandi</strain>
    </source>
</reference>
<dbReference type="Pfam" id="PF00595">
    <property type="entry name" value="PDZ"/>
    <property type="match status" value="1"/>
</dbReference>
<dbReference type="AlphaFoldDB" id="A0A9K3LDK3"/>
<dbReference type="SMART" id="SM00228">
    <property type="entry name" value="PDZ"/>
    <property type="match status" value="2"/>
</dbReference>
<feature type="compositionally biased region" description="Acidic residues" evidence="1">
    <location>
        <begin position="98"/>
        <end position="114"/>
    </location>
</feature>
<gene>
    <name evidence="3" type="ORF">IV203_035508</name>
</gene>
<evidence type="ECO:0000259" key="2">
    <source>
        <dbReference type="PROSITE" id="PS50106"/>
    </source>
</evidence>
<dbReference type="Proteomes" id="UP000693970">
    <property type="component" value="Unassembled WGS sequence"/>
</dbReference>
<reference evidence="3" key="2">
    <citation type="submission" date="2021-04" db="EMBL/GenBank/DDBJ databases">
        <authorList>
            <person name="Podell S."/>
        </authorList>
    </citation>
    <scope>NUCLEOTIDE SEQUENCE</scope>
    <source>
        <strain evidence="3">Hildebrandi</strain>
    </source>
</reference>
<organism evidence="3 4">
    <name type="scientific">Nitzschia inconspicua</name>
    <dbReference type="NCBI Taxonomy" id="303405"/>
    <lineage>
        <taxon>Eukaryota</taxon>
        <taxon>Sar</taxon>
        <taxon>Stramenopiles</taxon>
        <taxon>Ochrophyta</taxon>
        <taxon>Bacillariophyta</taxon>
        <taxon>Bacillariophyceae</taxon>
        <taxon>Bacillariophycidae</taxon>
        <taxon>Bacillariales</taxon>
        <taxon>Bacillariaceae</taxon>
        <taxon>Nitzschia</taxon>
    </lineage>
</organism>
<proteinExistence type="predicted"/>
<comment type="caution">
    <text evidence="3">The sequence shown here is derived from an EMBL/GenBank/DDBJ whole genome shotgun (WGS) entry which is preliminary data.</text>
</comment>
<keyword evidence="4" id="KW-1185">Reference proteome</keyword>
<dbReference type="EMBL" id="JAGRRH010000013">
    <property type="protein sequence ID" value="KAG7360409.1"/>
    <property type="molecule type" value="Genomic_DNA"/>
</dbReference>